<accession>A0A7W5H839</accession>
<keyword evidence="5" id="KW-1185">Reference proteome</keyword>
<keyword evidence="2" id="KW-0472">Membrane</keyword>
<dbReference type="GO" id="GO:0005886">
    <property type="term" value="C:plasma membrane"/>
    <property type="evidence" value="ECO:0007669"/>
    <property type="project" value="TreeGrafter"/>
</dbReference>
<dbReference type="Gene3D" id="1.10.287.470">
    <property type="entry name" value="Helix hairpin bin"/>
    <property type="match status" value="2"/>
</dbReference>
<protein>
    <submittedName>
        <fullName evidence="4">HlyD family secretion protein</fullName>
    </submittedName>
</protein>
<evidence type="ECO:0000256" key="1">
    <source>
        <dbReference type="SAM" id="Coils"/>
    </source>
</evidence>
<dbReference type="InterPro" id="IPR059052">
    <property type="entry name" value="HH_YbhG-like"/>
</dbReference>
<gene>
    <name evidence="4" type="ORF">FHS27_004885</name>
</gene>
<name>A0A7W5H839_9BACT</name>
<sequence>MSHPISKWNKVADASDSGRSRLRVVGGLVLASTIVASIVGVWVVRATVFAESRPRDDSGAANGTALSMAGEGRVEVGVIRAGDVSTPLLFESYRGEVQARRSSSLSMRRSGRLVEVLVHEGDRVSQGDVLARLDVSDLDVREMMADADVAAASAALDEAVAGPREQTKRAASARVRQLESQLASAERRLERQMQLSQRSAGTEQELDDARYAADELRATLAARTAELDELEDGTRDEQVAAAKARLASATAASRQIDVERDDSQIVAPYSGVIAIRQFDEGEMIGPSQGVLTILESEPLEARFGVPPSVCRQWKLGDQFWVSVNETTSPPETARPGHSRSSYLGAKIVRMQPQVDEVTRTRGVDFELVPRTSSTDSLAGIHIGQTARLWVPWGENGNSETMRQALSDPFWVTTESLVRGVRGLWSVYVAVPDEKERDQQANATEIASEDARGVDGMTNNTVKDVALATIERREVQVLRSAGPLTLVHGMLSPGEWIVSEGVGQIGPGVAVRVRWKDVDLSLTEITPAEVSRR</sequence>
<dbReference type="AlphaFoldDB" id="A0A7W5H839"/>
<dbReference type="SUPFAM" id="SSF111369">
    <property type="entry name" value="HlyD-like secretion proteins"/>
    <property type="match status" value="1"/>
</dbReference>
<evidence type="ECO:0000313" key="5">
    <source>
        <dbReference type="Proteomes" id="UP000536179"/>
    </source>
</evidence>
<evidence type="ECO:0000259" key="3">
    <source>
        <dbReference type="Pfam" id="PF25881"/>
    </source>
</evidence>
<keyword evidence="2" id="KW-1133">Transmembrane helix</keyword>
<keyword evidence="2" id="KW-0812">Transmembrane</keyword>
<feature type="domain" description="YbhG-like alpha-helical hairpin" evidence="3">
    <location>
        <begin position="133"/>
        <end position="261"/>
    </location>
</feature>
<feature type="transmembrane region" description="Helical" evidence="2">
    <location>
        <begin position="24"/>
        <end position="44"/>
    </location>
</feature>
<keyword evidence="1" id="KW-0175">Coiled coil</keyword>
<dbReference type="Pfam" id="PF25881">
    <property type="entry name" value="HH_YBHG"/>
    <property type="match status" value="1"/>
</dbReference>
<feature type="coiled-coil region" evidence="1">
    <location>
        <begin position="168"/>
        <end position="233"/>
    </location>
</feature>
<dbReference type="RefSeq" id="WP_184307375.1">
    <property type="nucleotide sequence ID" value="NZ_JACHXU010000020.1"/>
</dbReference>
<evidence type="ECO:0000256" key="2">
    <source>
        <dbReference type="SAM" id="Phobius"/>
    </source>
</evidence>
<dbReference type="PANTHER" id="PTHR30438">
    <property type="entry name" value="36 KDA ANTIGEN-RELATED"/>
    <property type="match status" value="1"/>
</dbReference>
<dbReference type="Gene3D" id="2.40.30.170">
    <property type="match status" value="1"/>
</dbReference>
<dbReference type="Proteomes" id="UP000536179">
    <property type="component" value="Unassembled WGS sequence"/>
</dbReference>
<organism evidence="4 5">
    <name type="scientific">Aporhodopirellula rubra</name>
    <dbReference type="NCBI Taxonomy" id="980271"/>
    <lineage>
        <taxon>Bacteria</taxon>
        <taxon>Pseudomonadati</taxon>
        <taxon>Planctomycetota</taxon>
        <taxon>Planctomycetia</taxon>
        <taxon>Pirellulales</taxon>
        <taxon>Pirellulaceae</taxon>
        <taxon>Aporhodopirellula</taxon>
    </lineage>
</organism>
<proteinExistence type="predicted"/>
<dbReference type="PANTHER" id="PTHR30438:SF2">
    <property type="entry name" value="MEMBRANE PROTEIN"/>
    <property type="match status" value="1"/>
</dbReference>
<evidence type="ECO:0000313" key="4">
    <source>
        <dbReference type="EMBL" id="MBB3209049.1"/>
    </source>
</evidence>
<reference evidence="4 5" key="1">
    <citation type="submission" date="2020-08" db="EMBL/GenBank/DDBJ databases">
        <title>Genomic Encyclopedia of Type Strains, Phase III (KMG-III): the genomes of soil and plant-associated and newly described type strains.</title>
        <authorList>
            <person name="Whitman W."/>
        </authorList>
    </citation>
    <scope>NUCLEOTIDE SEQUENCE [LARGE SCALE GENOMIC DNA]</scope>
    <source>
        <strain evidence="4 5">CECT 8075</strain>
    </source>
</reference>
<comment type="caution">
    <text evidence="4">The sequence shown here is derived from an EMBL/GenBank/DDBJ whole genome shotgun (WGS) entry which is preliminary data.</text>
</comment>
<dbReference type="EMBL" id="JACHXU010000020">
    <property type="protein sequence ID" value="MBB3209049.1"/>
    <property type="molecule type" value="Genomic_DNA"/>
</dbReference>
<dbReference type="Gene3D" id="2.40.50.100">
    <property type="match status" value="2"/>
</dbReference>